<accession>A0A399SMA7</accession>
<feature type="transmembrane region" description="Helical" evidence="2">
    <location>
        <begin position="151"/>
        <end position="169"/>
    </location>
</feature>
<evidence type="ECO:0000256" key="1">
    <source>
        <dbReference type="SAM" id="MobiDB-lite"/>
    </source>
</evidence>
<dbReference type="EMBL" id="QWEA01000086">
    <property type="protein sequence ID" value="RIJ44144.1"/>
    <property type="molecule type" value="Genomic_DNA"/>
</dbReference>
<keyword evidence="4" id="KW-0645">Protease</keyword>
<keyword evidence="2" id="KW-0812">Transmembrane</keyword>
<evidence type="ECO:0000256" key="2">
    <source>
        <dbReference type="SAM" id="Phobius"/>
    </source>
</evidence>
<feature type="region of interest" description="Disordered" evidence="1">
    <location>
        <begin position="1"/>
        <end position="59"/>
    </location>
</feature>
<organism evidence="4 5">
    <name type="scientific">Clavibacter michiganensis subsp. insidiosus</name>
    <dbReference type="NCBI Taxonomy" id="33014"/>
    <lineage>
        <taxon>Bacteria</taxon>
        <taxon>Bacillati</taxon>
        <taxon>Actinomycetota</taxon>
        <taxon>Actinomycetes</taxon>
        <taxon>Micrococcales</taxon>
        <taxon>Microbacteriaceae</taxon>
        <taxon>Clavibacter</taxon>
    </lineage>
</organism>
<dbReference type="Pfam" id="PF02517">
    <property type="entry name" value="Rce1-like"/>
    <property type="match status" value="1"/>
</dbReference>
<dbReference type="GO" id="GO:0004175">
    <property type="term" value="F:endopeptidase activity"/>
    <property type="evidence" value="ECO:0007669"/>
    <property type="project" value="UniProtKB-ARBA"/>
</dbReference>
<feature type="domain" description="CAAX prenyl protease 2/Lysostaphin resistance protein A-like" evidence="3">
    <location>
        <begin position="234"/>
        <end position="323"/>
    </location>
</feature>
<keyword evidence="4" id="KW-0378">Hydrolase</keyword>
<dbReference type="AlphaFoldDB" id="A0A399SMA7"/>
<feature type="compositionally biased region" description="Basic residues" evidence="1">
    <location>
        <begin position="36"/>
        <end position="55"/>
    </location>
</feature>
<name>A0A399SMA7_9MICO</name>
<evidence type="ECO:0000259" key="3">
    <source>
        <dbReference type="Pfam" id="PF02517"/>
    </source>
</evidence>
<comment type="caution">
    <text evidence="4">The sequence shown here is derived from an EMBL/GenBank/DDBJ whole genome shotgun (WGS) entry which is preliminary data.</text>
</comment>
<keyword evidence="2" id="KW-0472">Membrane</keyword>
<sequence>MAHRLRDHGRPQDRSHRASATRLDRRDRPGRDPPHSRRGMVGRRRAAQHDRRGRPRDRGLRARRVDVVSSFRAIPEQLQQLLCVDRLQADPLPLERGWPRTAFRMSVWLLIAVLWWIEFGAGTIAAVRILIGIPYTAPTYDGSAASVQDQVLSVLHDVVFSILAGWALVTLVRLHVPGGSTVHYRHPGRWVAGALSIPFTTFAISLGFSTVGLVNTVLQLPQKGFPASTYDGAWAQWLGLADSAMAGPTEELALLGVVVVGLRRIGCPWVVVCITAVVVRLPFHMYYGVGAIGLSVWVLLLVLIYRRTGTIWGIIVAHSLWDVAAHLGPASAMLNTTVMTLAAIVISARYLPKESPPAIDQGAPKVG</sequence>
<protein>
    <submittedName>
        <fullName evidence="4">CPBP family intramembrane metalloprotease</fullName>
    </submittedName>
</protein>
<dbReference type="GO" id="GO:0008237">
    <property type="term" value="F:metallopeptidase activity"/>
    <property type="evidence" value="ECO:0007669"/>
    <property type="project" value="UniProtKB-KW"/>
</dbReference>
<evidence type="ECO:0000313" key="4">
    <source>
        <dbReference type="EMBL" id="RIJ44144.1"/>
    </source>
</evidence>
<feature type="compositionally biased region" description="Basic and acidic residues" evidence="1">
    <location>
        <begin position="8"/>
        <end position="35"/>
    </location>
</feature>
<dbReference type="GO" id="GO:0006508">
    <property type="term" value="P:proteolysis"/>
    <property type="evidence" value="ECO:0007669"/>
    <property type="project" value="UniProtKB-KW"/>
</dbReference>
<feature type="transmembrane region" description="Helical" evidence="2">
    <location>
        <begin position="190"/>
        <end position="214"/>
    </location>
</feature>
<dbReference type="GO" id="GO:0080120">
    <property type="term" value="P:CAAX-box protein maturation"/>
    <property type="evidence" value="ECO:0007669"/>
    <property type="project" value="UniProtKB-ARBA"/>
</dbReference>
<keyword evidence="2" id="KW-1133">Transmembrane helix</keyword>
<reference evidence="4 5" key="1">
    <citation type="submission" date="2018-08" db="EMBL/GenBank/DDBJ databases">
        <title>Genome Sequence of Clavibacter michiganensis Subspecies type strains, and the Atypical Peach-Colored Strains Isolated from Tomato.</title>
        <authorList>
            <person name="Osdaghi E."/>
            <person name="Portier P."/>
            <person name="Briand M."/>
            <person name="Jacques M.-A."/>
        </authorList>
    </citation>
    <scope>NUCLEOTIDE SEQUENCE [LARGE SCALE GENOMIC DNA]</scope>
    <source>
        <strain evidence="4 5">CFBP 6488</strain>
    </source>
</reference>
<feature type="transmembrane region" description="Helical" evidence="2">
    <location>
        <begin position="286"/>
        <end position="305"/>
    </location>
</feature>
<evidence type="ECO:0000313" key="5">
    <source>
        <dbReference type="Proteomes" id="UP000266634"/>
    </source>
</evidence>
<feature type="transmembrane region" description="Helical" evidence="2">
    <location>
        <begin position="107"/>
        <end position="131"/>
    </location>
</feature>
<dbReference type="Proteomes" id="UP000266634">
    <property type="component" value="Unassembled WGS sequence"/>
</dbReference>
<proteinExistence type="predicted"/>
<keyword evidence="4" id="KW-0482">Metalloprotease</keyword>
<dbReference type="InterPro" id="IPR003675">
    <property type="entry name" value="Rce1/LyrA-like_dom"/>
</dbReference>
<gene>
    <name evidence="4" type="ORF">DZF93_03930</name>
</gene>